<accession>A0ABT1NYG5</accession>
<keyword evidence="10" id="KW-1185">Reference proteome</keyword>
<evidence type="ECO:0000256" key="3">
    <source>
        <dbReference type="ARBA" id="ARBA00022519"/>
    </source>
</evidence>
<keyword evidence="6 7" id="KW-0472">Membrane</keyword>
<feature type="domain" description="Mce/MlaD" evidence="8">
    <location>
        <begin position="651"/>
        <end position="706"/>
    </location>
</feature>
<evidence type="ECO:0000256" key="6">
    <source>
        <dbReference type="ARBA" id="ARBA00023136"/>
    </source>
</evidence>
<feature type="transmembrane region" description="Helical" evidence="7">
    <location>
        <begin position="21"/>
        <end position="41"/>
    </location>
</feature>
<dbReference type="Pfam" id="PF02470">
    <property type="entry name" value="MlaD"/>
    <property type="match status" value="6"/>
</dbReference>
<feature type="domain" description="Mce/MlaD" evidence="8">
    <location>
        <begin position="403"/>
        <end position="463"/>
    </location>
</feature>
<evidence type="ECO:0000256" key="2">
    <source>
        <dbReference type="ARBA" id="ARBA00022475"/>
    </source>
</evidence>
<evidence type="ECO:0000256" key="7">
    <source>
        <dbReference type="SAM" id="Phobius"/>
    </source>
</evidence>
<proteinExistence type="predicted"/>
<evidence type="ECO:0000256" key="5">
    <source>
        <dbReference type="ARBA" id="ARBA00022989"/>
    </source>
</evidence>
<organism evidence="9 10">
    <name type="scientific">Microbulbifer elongatus</name>
    <dbReference type="NCBI Taxonomy" id="86173"/>
    <lineage>
        <taxon>Bacteria</taxon>
        <taxon>Pseudomonadati</taxon>
        <taxon>Pseudomonadota</taxon>
        <taxon>Gammaproteobacteria</taxon>
        <taxon>Cellvibrionales</taxon>
        <taxon>Microbulbiferaceae</taxon>
        <taxon>Microbulbifer</taxon>
    </lineage>
</organism>
<protein>
    <submittedName>
        <fullName evidence="9">MCE family protein</fullName>
    </submittedName>
</protein>
<dbReference type="Proteomes" id="UP001205566">
    <property type="component" value="Unassembled WGS sequence"/>
</dbReference>
<dbReference type="EMBL" id="JACASI010000013">
    <property type="protein sequence ID" value="MCQ3828861.1"/>
    <property type="molecule type" value="Genomic_DNA"/>
</dbReference>
<name>A0ABT1NYG5_9GAMM</name>
<evidence type="ECO:0000259" key="8">
    <source>
        <dbReference type="Pfam" id="PF02470"/>
    </source>
</evidence>
<evidence type="ECO:0000313" key="9">
    <source>
        <dbReference type="EMBL" id="MCQ3828861.1"/>
    </source>
</evidence>
<dbReference type="InterPro" id="IPR051800">
    <property type="entry name" value="PqiA-PqiB_transport"/>
</dbReference>
<feature type="domain" description="Mce/MlaD" evidence="8">
    <location>
        <begin position="167"/>
        <end position="227"/>
    </location>
</feature>
<comment type="subcellular location">
    <subcellularLocation>
        <location evidence="1">Cell inner membrane</location>
    </subcellularLocation>
</comment>
<dbReference type="RefSeq" id="WP_255873666.1">
    <property type="nucleotide sequence ID" value="NZ_JACASI010000013.1"/>
</dbReference>
<feature type="domain" description="Mce/MlaD" evidence="8">
    <location>
        <begin position="50"/>
        <end position="145"/>
    </location>
</feature>
<dbReference type="InterPro" id="IPR003399">
    <property type="entry name" value="Mce/MlaD"/>
</dbReference>
<evidence type="ECO:0000313" key="10">
    <source>
        <dbReference type="Proteomes" id="UP001205566"/>
    </source>
</evidence>
<evidence type="ECO:0000256" key="1">
    <source>
        <dbReference type="ARBA" id="ARBA00004533"/>
    </source>
</evidence>
<comment type="caution">
    <text evidence="9">The sequence shown here is derived from an EMBL/GenBank/DDBJ whole genome shotgun (WGS) entry which is preliminary data.</text>
</comment>
<keyword evidence="2" id="KW-1003">Cell membrane</keyword>
<evidence type="ECO:0000256" key="4">
    <source>
        <dbReference type="ARBA" id="ARBA00022692"/>
    </source>
</evidence>
<feature type="domain" description="Mce/MlaD" evidence="8">
    <location>
        <begin position="290"/>
        <end position="355"/>
    </location>
</feature>
<dbReference type="PANTHER" id="PTHR30462">
    <property type="entry name" value="INTERMEMBRANE TRANSPORT PROTEIN PQIB-RELATED"/>
    <property type="match status" value="1"/>
</dbReference>
<gene>
    <name evidence="9" type="ORF">HXX02_05350</name>
</gene>
<sequence length="786" mass="86012">MSEPPLEYDAPPEGVARRSRGISLVWLLPLIAAAIATWLLYEDFTQGDIQATILFSSGDGLVKGKTAVKYSGVEIGVVEDFRLAPNAKELDGQDGVVAEVRFNHSAAYLLTRGSKFWLVKPEVSLTGVRGLEALVSGNYIAIEPGSGPSQKHFVAVTEPPPNVRGDGLRITLKSPRLASLNRGSPVYYRQLEVGQVESYRLTEDASEVEIDLFIRRPYAHLVHRGSRFWNTSGISIHGGIQGVNVELESLASLIAGGVSFYTPESQRHSPQAVDGNAFKLYKSFAEADAGIPITLNFDRGVSLAEGSTEVIYQGIKVGEVSSVKANRSINGMSVKVLMDPTTDDLLSENTRFWLAPPTLDFTSGVNDLLKGNRIEVDLRKGKRSVRTFEAASKPPQRDPRVPGLHLTLTARNTGSLQRGASVYYRQIEVGRVQGMALLPDGSGVEVYVVIDPPYAHLVNSDSRFWNVSGVRASASLEGIEVETDALLSVVRGGIAFGSGPHHSKNAERARTGDSFRLYGSREEAQEEGINIYVDLQGDEGLKVGSALRYRGIQVGEITRMRLTLEMDGVRARARLYRRAERFARTGTRMWVVGPKLGLDGVGNLETLVTGPYLELEPGSGNDPQTEFVALAAKPEPDLADTMMMPGLALILDAPRRGSLKRGSPVYYRQVQVGQVTGYQLGELADRVYIYVYIEPQFRTLVREHSRFWNASGVDVNFGLMTGLDVHTESTQALLAGGIAFATPDNPEMGLEVESGSHYPLYGKPEDEWLLWSPKIELYPALEDSFK</sequence>
<reference evidence="9" key="1">
    <citation type="thesis" date="2020" institute="Technische Universitat Dresden" country="Dresden, Germany">
        <title>The Agarolytic System of Microbulbifer elongatus PORT2, Isolated from Batu Karas, Pangandaran West Java Indonesia.</title>
        <authorList>
            <person name="Anggraeni S.R."/>
        </authorList>
    </citation>
    <scope>NUCLEOTIDE SEQUENCE</scope>
    <source>
        <strain evidence="9">PORT2</strain>
    </source>
</reference>
<feature type="domain" description="Mce/MlaD" evidence="8">
    <location>
        <begin position="528"/>
        <end position="618"/>
    </location>
</feature>
<keyword evidence="3" id="KW-0997">Cell inner membrane</keyword>
<keyword evidence="4 7" id="KW-0812">Transmembrane</keyword>
<dbReference type="PANTHER" id="PTHR30462:SF0">
    <property type="entry name" value="INTERMEMBRANE TRANSPORT PROTEIN YEBT"/>
    <property type="match status" value="1"/>
</dbReference>
<keyword evidence="5 7" id="KW-1133">Transmembrane helix</keyword>